<feature type="compositionally biased region" description="Acidic residues" evidence="11">
    <location>
        <begin position="80"/>
        <end position="103"/>
    </location>
</feature>
<evidence type="ECO:0000313" key="13">
    <source>
        <dbReference type="EMBL" id="RCW28848.1"/>
    </source>
</evidence>
<accession>A0A2T0WQ88</accession>
<dbReference type="PANTHER" id="PTHR43416">
    <property type="entry name" value="DIHYDROLIPOYLLYSINE-RESIDUE SUCCINYLTRANSFERASE COMPONENT OF 2-OXOGLUTARATE DEHYDROGENASE COMPLEX, MITOCHONDRIAL-RELATED"/>
    <property type="match status" value="1"/>
</dbReference>
<dbReference type="AlphaFoldDB" id="A0A2T0WQ88"/>
<keyword evidence="7" id="KW-0450">Lipoyl</keyword>
<evidence type="ECO:0000256" key="10">
    <source>
        <dbReference type="NCBIfam" id="TIGR01347"/>
    </source>
</evidence>
<sequence length="426" mass="46694">MIDIKIPSPGESITEVELATWLVSDGDLVHKDQDLAEIESDKATLMLNATESGKISIEVEAGTTVSVGEVACRIDTSVEVPDDTDQTEADASGDDEVEDEEEKSEAPEKKEETVRQKPEKQLDDKVPQNDKVRSTPLAREKMKVAGLSVDDIVAGLKKLSASDVDAVIEGVSASPATSSDQEIDRSEQREKMSQLRRKLSQRLVSVKNETAMLTTFNEVDMSAIMKTRKQYQNQFVDKHGVKLGFMSFFMKASALALKMRPKVNSMIDKEEIVTPQYVDISVAVQTPKGLMVPVIRNVDKLSLADIELELKKLAEKARSGKISLEEMSGGTFTITNGGVFGSMLSTPLINPPQSAILGMHNIVERPVAVDGKVEVRPIMYIALSYDHRLIDGKDSVGFLMDVKKMLEKPEAFLSGGNDPLKAVLEL</sequence>
<dbReference type="EC" id="2.3.1.61" evidence="10"/>
<comment type="caution">
    <text evidence="13">The sequence shown here is derived from an EMBL/GenBank/DDBJ whole genome shotgun (WGS) entry which is preliminary data.</text>
</comment>
<evidence type="ECO:0000256" key="5">
    <source>
        <dbReference type="ARBA" id="ARBA00022532"/>
    </source>
</evidence>
<dbReference type="GO" id="GO:0033512">
    <property type="term" value="P:L-lysine catabolic process to acetyl-CoA via saccharopine"/>
    <property type="evidence" value="ECO:0007669"/>
    <property type="project" value="UniProtKB-UniPathway"/>
</dbReference>
<dbReference type="GO" id="GO:0005829">
    <property type="term" value="C:cytosol"/>
    <property type="evidence" value="ECO:0007669"/>
    <property type="project" value="TreeGrafter"/>
</dbReference>
<dbReference type="GO" id="GO:0006099">
    <property type="term" value="P:tricarboxylic acid cycle"/>
    <property type="evidence" value="ECO:0007669"/>
    <property type="project" value="UniProtKB-UniRule"/>
</dbReference>
<dbReference type="PANTHER" id="PTHR43416:SF5">
    <property type="entry name" value="DIHYDROLIPOYLLYSINE-RESIDUE SUCCINYLTRANSFERASE COMPONENT OF 2-OXOGLUTARATE DEHYDROGENASE COMPLEX, MITOCHONDRIAL"/>
    <property type="match status" value="1"/>
</dbReference>
<dbReference type="PROSITE" id="PS00189">
    <property type="entry name" value="LIPOYL"/>
    <property type="match status" value="1"/>
</dbReference>
<dbReference type="UniPathway" id="UPA00868">
    <property type="reaction ID" value="UER00840"/>
</dbReference>
<feature type="domain" description="Lipoyl-binding" evidence="12">
    <location>
        <begin position="1"/>
        <end position="75"/>
    </location>
</feature>
<dbReference type="PROSITE" id="PS50968">
    <property type="entry name" value="BIOTINYL_LIPOYL"/>
    <property type="match status" value="1"/>
</dbReference>
<comment type="function">
    <text evidence="2">E2 component of the 2-oxoglutarate dehydrogenase (OGDH) complex which catalyzes the second step in the conversion of 2-oxoglutarate to succinyl-CoA and CO(2).</text>
</comment>
<dbReference type="Pfam" id="PF00364">
    <property type="entry name" value="Biotin_lipoyl"/>
    <property type="match status" value="1"/>
</dbReference>
<evidence type="ECO:0000313" key="14">
    <source>
        <dbReference type="Proteomes" id="UP000252733"/>
    </source>
</evidence>
<reference evidence="13 14" key="1">
    <citation type="submission" date="2018-07" db="EMBL/GenBank/DDBJ databases">
        <title>Freshwater and sediment microbial communities from various areas in North America, analyzing microbe dynamics in response to fracking.</title>
        <authorList>
            <person name="Lamendella R."/>
        </authorList>
    </citation>
    <scope>NUCLEOTIDE SEQUENCE [LARGE SCALE GENOMIC DNA]</scope>
    <source>
        <strain evidence="13 14">160A</strain>
    </source>
</reference>
<dbReference type="InterPro" id="IPR000089">
    <property type="entry name" value="Biotin_lipoyl"/>
</dbReference>
<keyword evidence="8" id="KW-0012">Acyltransferase</keyword>
<evidence type="ECO:0000256" key="7">
    <source>
        <dbReference type="ARBA" id="ARBA00022823"/>
    </source>
</evidence>
<keyword evidence="14" id="KW-1185">Reference proteome</keyword>
<feature type="region of interest" description="Disordered" evidence="11">
    <location>
        <begin position="172"/>
        <end position="196"/>
    </location>
</feature>
<evidence type="ECO:0000256" key="9">
    <source>
        <dbReference type="ARBA" id="ARBA00052761"/>
    </source>
</evidence>
<comment type="catalytic activity">
    <reaction evidence="9">
        <text>N(6)-[(R)-dihydrolipoyl]-L-lysyl-[protein] + succinyl-CoA = N(6)-[(R)-S(8)-succinyldihydrolipoyl]-L-lysyl-[protein] + CoA</text>
        <dbReference type="Rhea" id="RHEA:15213"/>
        <dbReference type="Rhea" id="RHEA-COMP:10475"/>
        <dbReference type="Rhea" id="RHEA-COMP:20092"/>
        <dbReference type="ChEBI" id="CHEBI:57287"/>
        <dbReference type="ChEBI" id="CHEBI:57292"/>
        <dbReference type="ChEBI" id="CHEBI:83100"/>
        <dbReference type="ChEBI" id="CHEBI:83120"/>
        <dbReference type="EC" id="2.3.1.61"/>
    </reaction>
</comment>
<evidence type="ECO:0000256" key="8">
    <source>
        <dbReference type="ARBA" id="ARBA00023315"/>
    </source>
</evidence>
<dbReference type="NCBIfam" id="TIGR01347">
    <property type="entry name" value="sucB"/>
    <property type="match status" value="1"/>
</dbReference>
<dbReference type="STRING" id="1168289.GCA_000259075_01942"/>
<dbReference type="Gene3D" id="3.30.559.10">
    <property type="entry name" value="Chloramphenicol acetyltransferase-like domain"/>
    <property type="match status" value="1"/>
</dbReference>
<dbReference type="Pfam" id="PF00198">
    <property type="entry name" value="2-oxoacid_dh"/>
    <property type="match status" value="1"/>
</dbReference>
<dbReference type="SUPFAM" id="SSF52777">
    <property type="entry name" value="CoA-dependent acyltransferases"/>
    <property type="match status" value="1"/>
</dbReference>
<evidence type="ECO:0000256" key="11">
    <source>
        <dbReference type="SAM" id="MobiDB-lite"/>
    </source>
</evidence>
<dbReference type="InterPro" id="IPR050537">
    <property type="entry name" value="2-oxoacid_dehydrogenase"/>
</dbReference>
<dbReference type="CDD" id="cd06849">
    <property type="entry name" value="lipoyl_domain"/>
    <property type="match status" value="1"/>
</dbReference>
<evidence type="ECO:0000256" key="4">
    <source>
        <dbReference type="ARBA" id="ARBA00007317"/>
    </source>
</evidence>
<dbReference type="EMBL" id="QPIZ01000035">
    <property type="protein sequence ID" value="RCW28848.1"/>
    <property type="molecule type" value="Genomic_DNA"/>
</dbReference>
<dbReference type="NCBIfam" id="NF004309">
    <property type="entry name" value="PRK05704.1"/>
    <property type="match status" value="1"/>
</dbReference>
<evidence type="ECO:0000256" key="1">
    <source>
        <dbReference type="ARBA" id="ARBA00001938"/>
    </source>
</evidence>
<comment type="similarity">
    <text evidence="4">Belongs to the 2-oxoacid dehydrogenase family.</text>
</comment>
<keyword evidence="5" id="KW-0816">Tricarboxylic acid cycle</keyword>
<dbReference type="GO" id="GO:0004149">
    <property type="term" value="F:dihydrolipoyllysine-residue succinyltransferase activity"/>
    <property type="evidence" value="ECO:0007669"/>
    <property type="project" value="UniProtKB-UniRule"/>
</dbReference>
<organism evidence="13 14">
    <name type="scientific">Marinilabilia salmonicolor</name>
    <dbReference type="NCBI Taxonomy" id="989"/>
    <lineage>
        <taxon>Bacteria</taxon>
        <taxon>Pseudomonadati</taxon>
        <taxon>Bacteroidota</taxon>
        <taxon>Bacteroidia</taxon>
        <taxon>Marinilabiliales</taxon>
        <taxon>Marinilabiliaceae</taxon>
        <taxon>Marinilabilia</taxon>
    </lineage>
</organism>
<dbReference type="InterPro" id="IPR001078">
    <property type="entry name" value="2-oxoacid_DH_actylTfrase"/>
</dbReference>
<evidence type="ECO:0000256" key="2">
    <source>
        <dbReference type="ARBA" id="ARBA00004052"/>
    </source>
</evidence>
<keyword evidence="6" id="KW-0808">Transferase</keyword>
<protein>
    <recommendedName>
        <fullName evidence="10">Dihydrolipoyllysine-residue succinyltransferase</fullName>
        <ecNumber evidence="10">2.3.1.61</ecNumber>
    </recommendedName>
</protein>
<dbReference type="FunFam" id="3.30.559.10:FF:000007">
    <property type="entry name" value="Dihydrolipoamide acetyltransferase component of pyruvate dehydrogenase complex"/>
    <property type="match status" value="1"/>
</dbReference>
<dbReference type="Gene3D" id="2.40.50.100">
    <property type="match status" value="1"/>
</dbReference>
<dbReference type="SUPFAM" id="SSF51230">
    <property type="entry name" value="Single hybrid motif"/>
    <property type="match status" value="1"/>
</dbReference>
<dbReference type="InterPro" id="IPR003016">
    <property type="entry name" value="2-oxoA_DH_lipoyl-BS"/>
</dbReference>
<evidence type="ECO:0000256" key="3">
    <source>
        <dbReference type="ARBA" id="ARBA00005145"/>
    </source>
</evidence>
<dbReference type="InterPro" id="IPR023213">
    <property type="entry name" value="CAT-like_dom_sf"/>
</dbReference>
<feature type="region of interest" description="Disordered" evidence="11">
    <location>
        <begin position="75"/>
        <end position="137"/>
    </location>
</feature>
<dbReference type="InterPro" id="IPR011053">
    <property type="entry name" value="Single_hybrid_motif"/>
</dbReference>
<dbReference type="InterPro" id="IPR006255">
    <property type="entry name" value="SucB"/>
</dbReference>
<proteinExistence type="inferred from homology"/>
<comment type="cofactor">
    <cofactor evidence="1">
        <name>(R)-lipoate</name>
        <dbReference type="ChEBI" id="CHEBI:83088"/>
    </cofactor>
</comment>
<dbReference type="RefSeq" id="WP_181256536.1">
    <property type="nucleotide sequence ID" value="NZ_PVTS01000030.1"/>
</dbReference>
<dbReference type="Proteomes" id="UP000252733">
    <property type="component" value="Unassembled WGS sequence"/>
</dbReference>
<evidence type="ECO:0000259" key="12">
    <source>
        <dbReference type="PROSITE" id="PS50968"/>
    </source>
</evidence>
<feature type="compositionally biased region" description="Basic and acidic residues" evidence="11">
    <location>
        <begin position="182"/>
        <end position="193"/>
    </location>
</feature>
<name>A0A2T0WQ88_9BACT</name>
<comment type="pathway">
    <text evidence="3">Amino-acid degradation; L-lysine degradation via saccharopine pathway; glutaryl-CoA from L-lysine: step 6/6.</text>
</comment>
<gene>
    <name evidence="13" type="ORF">DFO77_13531</name>
</gene>
<feature type="compositionally biased region" description="Basic and acidic residues" evidence="11">
    <location>
        <begin position="104"/>
        <end position="137"/>
    </location>
</feature>
<dbReference type="GO" id="GO:0045252">
    <property type="term" value="C:oxoglutarate dehydrogenase complex"/>
    <property type="evidence" value="ECO:0007669"/>
    <property type="project" value="UniProtKB-UniRule"/>
</dbReference>
<evidence type="ECO:0000256" key="6">
    <source>
        <dbReference type="ARBA" id="ARBA00022679"/>
    </source>
</evidence>